<dbReference type="EMBL" id="JANPWE010000004">
    <property type="protein sequence ID" value="MCR6545924.1"/>
    <property type="molecule type" value="Genomic_DNA"/>
</dbReference>
<organism evidence="1 2">
    <name type="scientific">Dehalobacterium formicoaceticum</name>
    <dbReference type="NCBI Taxonomy" id="51515"/>
    <lineage>
        <taxon>Bacteria</taxon>
        <taxon>Bacillati</taxon>
        <taxon>Bacillota</taxon>
        <taxon>Clostridia</taxon>
        <taxon>Eubacteriales</taxon>
        <taxon>Peptococcaceae</taxon>
        <taxon>Dehalobacterium</taxon>
    </lineage>
</organism>
<reference evidence="1 2" key="1">
    <citation type="submission" date="2022-08" db="EMBL/GenBank/DDBJ databases">
        <title>Proteogenomics of the novel Dehalobacterium formicoaceticum strain EZ94 highlights a key role of methyltransferases during anaerobic dichloromethane degradation.</title>
        <authorList>
            <person name="Wasmund K."/>
        </authorList>
    </citation>
    <scope>NUCLEOTIDE SEQUENCE [LARGE SCALE GENOMIC DNA]</scope>
    <source>
        <strain evidence="1 2">EZ94</strain>
    </source>
</reference>
<name>A0ABT1Y4X7_9FIRM</name>
<dbReference type="Proteomes" id="UP001524944">
    <property type="component" value="Unassembled WGS sequence"/>
</dbReference>
<proteinExistence type="predicted"/>
<evidence type="ECO:0000313" key="1">
    <source>
        <dbReference type="EMBL" id="MCR6545924.1"/>
    </source>
</evidence>
<sequence length="172" mass="19856">MSVSYKHGEGVSECVGLLISILLRYPEVGSIHFDPQTHEIRLTFIISGDRKILQIAEKRQAILEALQTYHQLEIIKPQLCAVEEKQHDHYSMIDVKRDVDTLTKDEISLLMELIQIHFPYALIVDISEEMWAEDIQIQDEMIGHMLEGIKNGIVDNKLVAYREEGKVLVFNR</sequence>
<keyword evidence="2" id="KW-1185">Reference proteome</keyword>
<evidence type="ECO:0000313" key="2">
    <source>
        <dbReference type="Proteomes" id="UP001524944"/>
    </source>
</evidence>
<protein>
    <submittedName>
        <fullName evidence="1">Uncharacterized protein</fullName>
    </submittedName>
</protein>
<accession>A0ABT1Y4X7</accession>
<comment type="caution">
    <text evidence="1">The sequence shown here is derived from an EMBL/GenBank/DDBJ whole genome shotgun (WGS) entry which is preliminary data.</text>
</comment>
<gene>
    <name evidence="1" type="ORF">NVS47_10440</name>
</gene>
<dbReference type="RefSeq" id="WP_089611287.1">
    <property type="nucleotide sequence ID" value="NZ_CP022121.1"/>
</dbReference>